<feature type="domain" description="Sugar fermentation stimulation protein C-terminal" evidence="2">
    <location>
        <begin position="91"/>
        <end position="224"/>
    </location>
</feature>
<dbReference type="RefSeq" id="WP_050725161.1">
    <property type="nucleotide sequence ID" value="NZ_CP012332.1"/>
</dbReference>
<dbReference type="NCBIfam" id="TIGR00230">
    <property type="entry name" value="sfsA"/>
    <property type="match status" value="1"/>
</dbReference>
<evidence type="ECO:0000256" key="1">
    <source>
        <dbReference type="HAMAP-Rule" id="MF_00095"/>
    </source>
</evidence>
<dbReference type="Gene3D" id="2.40.50.580">
    <property type="match status" value="1"/>
</dbReference>
<dbReference type="GO" id="GO:0003677">
    <property type="term" value="F:DNA binding"/>
    <property type="evidence" value="ECO:0007669"/>
    <property type="project" value="InterPro"/>
</dbReference>
<sequence>MELVVPHRRPGPLVPATLVERPNRFLGIVRLADGREVEAHIGDRGRLEELLYPGAELLLSQAASPTRRTSFSVVCARAASGVWVSIDPANANRLVAALLEARELDLPKYASATPEVKLGASRIDFGMSLANGGRLWLEVKSAGAASEGVALFPDAPSERAARHCRELAALARAGEAAAIVLVAQRGDVRAIAPHPVDPEFAKALGEAAAAGVLLRGVAFSVEREGFRYLGPIPVLSPKSRP</sequence>
<dbReference type="InterPro" id="IPR040452">
    <property type="entry name" value="SfsA_C"/>
</dbReference>
<dbReference type="CDD" id="cd22359">
    <property type="entry name" value="SfsA-like_bacterial"/>
    <property type="match status" value="1"/>
</dbReference>
<dbReference type="OrthoDB" id="9802365at2"/>
<dbReference type="Gene3D" id="3.40.1350.60">
    <property type="match status" value="1"/>
</dbReference>
<comment type="similarity">
    <text evidence="1">Belongs to the SfsA family.</text>
</comment>
<accession>A0A0K1PBH7</accession>
<dbReference type="InterPro" id="IPR005224">
    <property type="entry name" value="SfsA"/>
</dbReference>
<dbReference type="Proteomes" id="UP000055590">
    <property type="component" value="Chromosome"/>
</dbReference>
<gene>
    <name evidence="1" type="primary">sfsA</name>
    <name evidence="4" type="ORF">AKJ08_1143</name>
</gene>
<evidence type="ECO:0000313" key="5">
    <source>
        <dbReference type="Proteomes" id="UP000055590"/>
    </source>
</evidence>
<dbReference type="PANTHER" id="PTHR30545">
    <property type="entry name" value="SUGAR FERMENTATION STIMULATION PROTEIN A"/>
    <property type="match status" value="1"/>
</dbReference>
<dbReference type="Pfam" id="PF17746">
    <property type="entry name" value="SfsA_N"/>
    <property type="match status" value="1"/>
</dbReference>
<dbReference type="STRING" id="1391653.AKJ08_1143"/>
<dbReference type="Pfam" id="PF03749">
    <property type="entry name" value="SfsA"/>
    <property type="match status" value="1"/>
</dbReference>
<proteinExistence type="inferred from homology"/>
<evidence type="ECO:0000259" key="3">
    <source>
        <dbReference type="Pfam" id="PF17746"/>
    </source>
</evidence>
<dbReference type="EMBL" id="CP012332">
    <property type="protein sequence ID" value="AKU90756.1"/>
    <property type="molecule type" value="Genomic_DNA"/>
</dbReference>
<dbReference type="KEGG" id="vin:AKJ08_1143"/>
<evidence type="ECO:0000313" key="4">
    <source>
        <dbReference type="EMBL" id="AKU90756.1"/>
    </source>
</evidence>
<protein>
    <recommendedName>
        <fullName evidence="1">Sugar fermentation stimulation protein homolog</fullName>
    </recommendedName>
</protein>
<dbReference type="HAMAP" id="MF_00095">
    <property type="entry name" value="SfsA"/>
    <property type="match status" value="1"/>
</dbReference>
<keyword evidence="5" id="KW-1185">Reference proteome</keyword>
<feature type="domain" description="SfsA N-terminal OB" evidence="3">
    <location>
        <begin position="19"/>
        <end position="86"/>
    </location>
</feature>
<dbReference type="PANTHER" id="PTHR30545:SF2">
    <property type="entry name" value="SUGAR FERMENTATION STIMULATION PROTEIN A"/>
    <property type="match status" value="1"/>
</dbReference>
<dbReference type="AlphaFoldDB" id="A0A0K1PBH7"/>
<reference evidence="4 5" key="1">
    <citation type="submission" date="2015-08" db="EMBL/GenBank/DDBJ databases">
        <authorList>
            <person name="Babu N.S."/>
            <person name="Beckwith C.J."/>
            <person name="Beseler K.G."/>
            <person name="Brison A."/>
            <person name="Carone J.V."/>
            <person name="Caskin T.P."/>
            <person name="Diamond M."/>
            <person name="Durham M.E."/>
            <person name="Foxe J.M."/>
            <person name="Go M."/>
            <person name="Henderson B.A."/>
            <person name="Jones I.B."/>
            <person name="McGettigan J.A."/>
            <person name="Micheletti S.J."/>
            <person name="Nasrallah M.E."/>
            <person name="Ortiz D."/>
            <person name="Piller C.R."/>
            <person name="Privatt S.R."/>
            <person name="Schneider S.L."/>
            <person name="Sharp S."/>
            <person name="Smith T.C."/>
            <person name="Stanton J.D."/>
            <person name="Ullery H.E."/>
            <person name="Wilson R.J."/>
            <person name="Serrano M.G."/>
            <person name="Buck G."/>
            <person name="Lee V."/>
            <person name="Wang Y."/>
            <person name="Carvalho R."/>
            <person name="Voegtly L."/>
            <person name="Shi R."/>
            <person name="Duckworth R."/>
            <person name="Johnson A."/>
            <person name="Loviza R."/>
            <person name="Walstead R."/>
            <person name="Shah Z."/>
            <person name="Kiflezghi M."/>
            <person name="Wade K."/>
            <person name="Ball S.L."/>
            <person name="Bradley K.W."/>
            <person name="Asai D.J."/>
            <person name="Bowman C.A."/>
            <person name="Russell D.A."/>
            <person name="Pope W.H."/>
            <person name="Jacobs-Sera D."/>
            <person name="Hendrix R.W."/>
            <person name="Hatfull G.F."/>
        </authorList>
    </citation>
    <scope>NUCLEOTIDE SEQUENCE [LARGE SCALE GENOMIC DNA]</scope>
    <source>
        <strain evidence="4 5">DSM 27710</strain>
    </source>
</reference>
<dbReference type="InterPro" id="IPR041465">
    <property type="entry name" value="SfsA_N"/>
</dbReference>
<evidence type="ECO:0000259" key="2">
    <source>
        <dbReference type="Pfam" id="PF03749"/>
    </source>
</evidence>
<name>A0A0K1PBH7_9BACT</name>
<organism evidence="4 5">
    <name type="scientific">Vulgatibacter incomptus</name>
    <dbReference type="NCBI Taxonomy" id="1391653"/>
    <lineage>
        <taxon>Bacteria</taxon>
        <taxon>Pseudomonadati</taxon>
        <taxon>Myxococcota</taxon>
        <taxon>Myxococcia</taxon>
        <taxon>Myxococcales</taxon>
        <taxon>Cystobacterineae</taxon>
        <taxon>Vulgatibacteraceae</taxon>
        <taxon>Vulgatibacter</taxon>
    </lineage>
</organism>